<evidence type="ECO:0000256" key="1">
    <source>
        <dbReference type="ARBA" id="ARBA00022801"/>
    </source>
</evidence>
<evidence type="ECO:0000259" key="2">
    <source>
        <dbReference type="Pfam" id="PF00857"/>
    </source>
</evidence>
<dbReference type="OrthoDB" id="9194at2157"/>
<reference evidence="3 4" key="1">
    <citation type="submission" date="2016-10" db="EMBL/GenBank/DDBJ databases">
        <authorList>
            <person name="de Groot N.N."/>
        </authorList>
    </citation>
    <scope>NUCLEOTIDE SEQUENCE [LARGE SCALE GENOMIC DNA]</scope>
    <source>
        <strain evidence="3 4">CGMCC 1.10457</strain>
    </source>
</reference>
<dbReference type="CDD" id="cd00431">
    <property type="entry name" value="cysteine_hydrolases"/>
    <property type="match status" value="1"/>
</dbReference>
<dbReference type="AlphaFoldDB" id="A0A1I6L5R8"/>
<dbReference type="EMBL" id="FOZK01000002">
    <property type="protein sequence ID" value="SFR98786.1"/>
    <property type="molecule type" value="Genomic_DNA"/>
</dbReference>
<dbReference type="InterPro" id="IPR050272">
    <property type="entry name" value="Isochorismatase-like_hydrls"/>
</dbReference>
<protein>
    <submittedName>
        <fullName evidence="3">Nicotinamidase-related amidase</fullName>
    </submittedName>
</protein>
<dbReference type="STRING" id="767519.SAMN05216559_2099"/>
<dbReference type="InterPro" id="IPR036380">
    <property type="entry name" value="Isochorismatase-like_sf"/>
</dbReference>
<dbReference type="SUPFAM" id="SSF52499">
    <property type="entry name" value="Isochorismatase-like hydrolases"/>
    <property type="match status" value="1"/>
</dbReference>
<dbReference type="RefSeq" id="WP_089816492.1">
    <property type="nucleotide sequence ID" value="NZ_FOZK01000002.1"/>
</dbReference>
<keyword evidence="1" id="KW-0378">Hydrolase</keyword>
<dbReference type="Proteomes" id="UP000199062">
    <property type="component" value="Unassembled WGS sequence"/>
</dbReference>
<dbReference type="Pfam" id="PF00857">
    <property type="entry name" value="Isochorismatase"/>
    <property type="match status" value="1"/>
</dbReference>
<keyword evidence="4" id="KW-1185">Reference proteome</keyword>
<organism evidence="3 4">
    <name type="scientific">Halomicrobium zhouii</name>
    <dbReference type="NCBI Taxonomy" id="767519"/>
    <lineage>
        <taxon>Archaea</taxon>
        <taxon>Methanobacteriati</taxon>
        <taxon>Methanobacteriota</taxon>
        <taxon>Stenosarchaea group</taxon>
        <taxon>Halobacteria</taxon>
        <taxon>Halobacteriales</taxon>
        <taxon>Haloarculaceae</taxon>
        <taxon>Halomicrobium</taxon>
    </lineage>
</organism>
<dbReference type="InterPro" id="IPR000868">
    <property type="entry name" value="Isochorismatase-like_dom"/>
</dbReference>
<feature type="domain" description="Isochorismatase-like" evidence="2">
    <location>
        <begin position="9"/>
        <end position="189"/>
    </location>
</feature>
<gene>
    <name evidence="3" type="ORF">SAMN05216559_2099</name>
</gene>
<dbReference type="PANTHER" id="PTHR43540">
    <property type="entry name" value="PEROXYUREIDOACRYLATE/UREIDOACRYLATE AMIDOHYDROLASE-RELATED"/>
    <property type="match status" value="1"/>
</dbReference>
<evidence type="ECO:0000313" key="3">
    <source>
        <dbReference type="EMBL" id="SFR98786.1"/>
    </source>
</evidence>
<dbReference type="Gene3D" id="3.40.50.850">
    <property type="entry name" value="Isochorismatase-like"/>
    <property type="match status" value="1"/>
</dbReference>
<accession>A0A1I6L5R8</accession>
<dbReference type="PANTHER" id="PTHR43540:SF6">
    <property type="entry name" value="ISOCHORISMATASE-LIKE DOMAIN-CONTAINING PROTEIN"/>
    <property type="match status" value="1"/>
</dbReference>
<dbReference type="GO" id="GO:0016787">
    <property type="term" value="F:hydrolase activity"/>
    <property type="evidence" value="ECO:0007669"/>
    <property type="project" value="UniProtKB-KW"/>
</dbReference>
<evidence type="ECO:0000313" key="4">
    <source>
        <dbReference type="Proteomes" id="UP000199062"/>
    </source>
</evidence>
<proteinExistence type="predicted"/>
<sequence>MTQFDPDNTAVVVVDMQNGFCHPDGSLYAPGSEDAIEPCVDLVERAREAGASVVFTRDVHPPEQFEDSHYYDEFERWGEHVLEGSWEAELVAELEPRTDHDEELVVVKHTYDAFYETQLEGWLDAHGIDDLLFSGTLANVCVLHTAGSAGLRDYHPVLVEDPIGYIEQAHHEYALDHADWLFGDVVALEDVAFETDR</sequence>
<name>A0A1I6L5R8_9EURY</name>